<dbReference type="PROSITE" id="PS00523">
    <property type="entry name" value="SULFATASE_1"/>
    <property type="match status" value="1"/>
</dbReference>
<dbReference type="InterPro" id="IPR050738">
    <property type="entry name" value="Sulfatase"/>
</dbReference>
<dbReference type="GO" id="GO:0005975">
    <property type="term" value="P:carbohydrate metabolic process"/>
    <property type="evidence" value="ECO:0007669"/>
    <property type="project" value="UniProtKB-ARBA"/>
</dbReference>
<proteinExistence type="inferred from homology"/>
<reference evidence="7 8" key="1">
    <citation type="submission" date="2018-04" db="EMBL/GenBank/DDBJ databases">
        <title>Flavobacterium sp. nov., isolated from glacier ice.</title>
        <authorList>
            <person name="Liu Q."/>
            <person name="Xin Y.-H."/>
        </authorList>
    </citation>
    <scope>NUCLEOTIDE SEQUENCE [LARGE SCALE GENOMIC DNA]</scope>
    <source>
        <strain evidence="7 8">LB2P30</strain>
    </source>
</reference>
<keyword evidence="4" id="KW-0106">Calcium</keyword>
<dbReference type="InterPro" id="IPR000917">
    <property type="entry name" value="Sulfatase_N"/>
</dbReference>
<dbReference type="Gene3D" id="2.60.120.200">
    <property type="match status" value="1"/>
</dbReference>
<accession>A0A2U1K2A1</accession>
<dbReference type="GO" id="GO:0046872">
    <property type="term" value="F:metal ion binding"/>
    <property type="evidence" value="ECO:0007669"/>
    <property type="project" value="UniProtKB-KW"/>
</dbReference>
<dbReference type="SUPFAM" id="SSF53649">
    <property type="entry name" value="Alkaline phosphatase-like"/>
    <property type="match status" value="1"/>
</dbReference>
<evidence type="ECO:0000256" key="3">
    <source>
        <dbReference type="ARBA" id="ARBA00022801"/>
    </source>
</evidence>
<dbReference type="CDD" id="cd16025">
    <property type="entry name" value="PAS_like"/>
    <property type="match status" value="1"/>
</dbReference>
<name>A0A2U1K2A1_9FLAO</name>
<dbReference type="OrthoDB" id="9803751at2"/>
<dbReference type="PANTHER" id="PTHR42693:SF43">
    <property type="entry name" value="BLL2667 PROTEIN"/>
    <property type="match status" value="1"/>
</dbReference>
<dbReference type="Pfam" id="PF00884">
    <property type="entry name" value="Sulfatase"/>
    <property type="match status" value="1"/>
</dbReference>
<evidence type="ECO:0000313" key="8">
    <source>
        <dbReference type="Proteomes" id="UP000245618"/>
    </source>
</evidence>
<dbReference type="GO" id="GO:0004553">
    <property type="term" value="F:hydrolase activity, hydrolyzing O-glycosyl compounds"/>
    <property type="evidence" value="ECO:0007669"/>
    <property type="project" value="UniProtKB-ARBA"/>
</dbReference>
<dbReference type="Gene3D" id="3.30.1120.10">
    <property type="match status" value="1"/>
</dbReference>
<sequence>MNYKMKFKTKITSLLLAVMTAVTFSSFGQDKAVKEDPRMAGFKGKIAKSFADSKEDWPERKKAPAGAPNIMIILLDDVGFAQLGCNGGLIATPNLNKLADNGLNYTNFHTTALCSPSRAALMAGRNHHSIGLGSHALTAMGFPGYNGMIPESAASGAKMLQENGYTNYALGKWDHTPLWEVTGSGPFNGWPSAEGFDHYYGFMTADIHNFVPVMYNDHWPTNPAVGKPDYNINNDMADRAIYWLTAHQSISPNKPFMMFHATATLHAPHHASQKYLDMYKGKFDMGWDAAREQILKNQIEKGIQKPGTKLAELPKEIESWKNIPADKRKMYARQMEAAAAALTEADNEIGRIIATLERTGQLENTLIFVTSDNGSSGEGGLEGSHNEMKVLNGIGLTAYEENKKFYDQWGTTETDNHYHAGWAAAGNTPYKYFKQTVHNGGMTDGLIVHWPKGIKAKGEIRTQFHHLIDIIPTIMDVSGVGFQEEVDGVKQMPFDGVSMKYTFDDVKAPTNHPVQYFEQLGSRAIVDHEWKAVALHGGRLPWIIGGTFDFEKDDWELYNLSNDPTETKNLAKSNPAKLEELKKKFDEEAWKYNVYPLYDDLAFRLKNVTDRIHPPTEKLFTYFAPGAEFIAEAAGPPVKNRNHTITATMETDGQTDGVITASGGYFSGYSLYVKNNIVTYGYNYYDEKYFSIKASKPLTAGKHEVKVIYEAIAGATPQAPIGKVTLYVDGVQVGEGTIDNVVLGKYSISEPFDVGVDNGGSVIRKEYTAPFKFSDNLDKVVFELKD</sequence>
<evidence type="ECO:0000259" key="6">
    <source>
        <dbReference type="Pfam" id="PF00884"/>
    </source>
</evidence>
<protein>
    <submittedName>
        <fullName evidence="7">Arylsulfatase</fullName>
    </submittedName>
</protein>
<dbReference type="SUPFAM" id="SSF49899">
    <property type="entry name" value="Concanavalin A-like lectins/glucanases"/>
    <property type="match status" value="1"/>
</dbReference>
<dbReference type="InterPro" id="IPR017850">
    <property type="entry name" value="Alkaline_phosphatase_core_sf"/>
</dbReference>
<feature type="signal peptide" evidence="5">
    <location>
        <begin position="1"/>
        <end position="28"/>
    </location>
</feature>
<feature type="chain" id="PRO_5015705545" evidence="5">
    <location>
        <begin position="29"/>
        <end position="786"/>
    </location>
</feature>
<feature type="domain" description="Sulfatase N-terminal" evidence="6">
    <location>
        <begin position="68"/>
        <end position="480"/>
    </location>
</feature>
<dbReference type="InterPro" id="IPR013320">
    <property type="entry name" value="ConA-like_dom_sf"/>
</dbReference>
<evidence type="ECO:0000256" key="1">
    <source>
        <dbReference type="ARBA" id="ARBA00008779"/>
    </source>
</evidence>
<dbReference type="InterPro" id="IPR024607">
    <property type="entry name" value="Sulfatase_CS"/>
</dbReference>
<keyword evidence="3" id="KW-0378">Hydrolase</keyword>
<comment type="caution">
    <text evidence="7">The sequence shown here is derived from an EMBL/GenBank/DDBJ whole genome shotgun (WGS) entry which is preliminary data.</text>
</comment>
<evidence type="ECO:0000313" key="7">
    <source>
        <dbReference type="EMBL" id="PWA11640.1"/>
    </source>
</evidence>
<evidence type="ECO:0000256" key="2">
    <source>
        <dbReference type="ARBA" id="ARBA00022723"/>
    </source>
</evidence>
<keyword evidence="5" id="KW-0732">Signal</keyword>
<keyword evidence="8" id="KW-1185">Reference proteome</keyword>
<dbReference type="Proteomes" id="UP000245618">
    <property type="component" value="Unassembled WGS sequence"/>
</dbReference>
<dbReference type="EMBL" id="QCZH01000001">
    <property type="protein sequence ID" value="PWA11640.1"/>
    <property type="molecule type" value="Genomic_DNA"/>
</dbReference>
<keyword evidence="2" id="KW-0479">Metal-binding</keyword>
<dbReference type="Gene3D" id="3.40.720.10">
    <property type="entry name" value="Alkaline Phosphatase, subunit A"/>
    <property type="match status" value="1"/>
</dbReference>
<organism evidence="7 8">
    <name type="scientific">Flavobacterium laiguense</name>
    <dbReference type="NCBI Taxonomy" id="2169409"/>
    <lineage>
        <taxon>Bacteria</taxon>
        <taxon>Pseudomonadati</taxon>
        <taxon>Bacteroidota</taxon>
        <taxon>Flavobacteriia</taxon>
        <taxon>Flavobacteriales</taxon>
        <taxon>Flavobacteriaceae</taxon>
        <taxon>Flavobacterium</taxon>
    </lineage>
</organism>
<dbReference type="AlphaFoldDB" id="A0A2U1K2A1"/>
<evidence type="ECO:0000256" key="4">
    <source>
        <dbReference type="ARBA" id="ARBA00022837"/>
    </source>
</evidence>
<evidence type="ECO:0000256" key="5">
    <source>
        <dbReference type="SAM" id="SignalP"/>
    </source>
</evidence>
<dbReference type="PANTHER" id="PTHR42693">
    <property type="entry name" value="ARYLSULFATASE FAMILY MEMBER"/>
    <property type="match status" value="1"/>
</dbReference>
<comment type="similarity">
    <text evidence="1">Belongs to the sulfatase family.</text>
</comment>
<gene>
    <name evidence="7" type="ORF">DB891_02200</name>
</gene>